<reference evidence="2" key="2">
    <citation type="submission" date="2015-01" db="EMBL/GenBank/DDBJ databases">
        <title>Evolutionary Origins and Diversification of the Mycorrhizal Mutualists.</title>
        <authorList>
            <consortium name="DOE Joint Genome Institute"/>
            <consortium name="Mycorrhizal Genomics Consortium"/>
            <person name="Kohler A."/>
            <person name="Kuo A."/>
            <person name="Nagy L.G."/>
            <person name="Floudas D."/>
            <person name="Copeland A."/>
            <person name="Barry K.W."/>
            <person name="Cichocki N."/>
            <person name="Veneault-Fourrey C."/>
            <person name="LaButti K."/>
            <person name="Lindquist E.A."/>
            <person name="Lipzen A."/>
            <person name="Lundell T."/>
            <person name="Morin E."/>
            <person name="Murat C."/>
            <person name="Riley R."/>
            <person name="Ohm R."/>
            <person name="Sun H."/>
            <person name="Tunlid A."/>
            <person name="Henrissat B."/>
            <person name="Grigoriev I.V."/>
            <person name="Hibbett D.S."/>
            <person name="Martin F."/>
        </authorList>
    </citation>
    <scope>NUCLEOTIDE SEQUENCE [LARGE SCALE GENOMIC DNA]</scope>
    <source>
        <strain evidence="2">LaAM-08-1</strain>
    </source>
</reference>
<name>A0A0C9WM39_9AGAR</name>
<accession>A0A0C9WM39</accession>
<gene>
    <name evidence="1" type="ORF">K443DRAFT_123954</name>
</gene>
<evidence type="ECO:0000313" key="1">
    <source>
        <dbReference type="EMBL" id="KIJ97789.1"/>
    </source>
</evidence>
<keyword evidence="2" id="KW-1185">Reference proteome</keyword>
<evidence type="ECO:0000313" key="2">
    <source>
        <dbReference type="Proteomes" id="UP000054477"/>
    </source>
</evidence>
<dbReference type="EMBL" id="KN838684">
    <property type="protein sequence ID" value="KIJ97789.1"/>
    <property type="molecule type" value="Genomic_DNA"/>
</dbReference>
<protein>
    <submittedName>
        <fullName evidence="1">Uncharacterized protein</fullName>
    </submittedName>
</protein>
<proteinExistence type="predicted"/>
<reference evidence="1 2" key="1">
    <citation type="submission" date="2014-04" db="EMBL/GenBank/DDBJ databases">
        <authorList>
            <consortium name="DOE Joint Genome Institute"/>
            <person name="Kuo A."/>
            <person name="Kohler A."/>
            <person name="Nagy L.G."/>
            <person name="Floudas D."/>
            <person name="Copeland A."/>
            <person name="Barry K.W."/>
            <person name="Cichocki N."/>
            <person name="Veneault-Fourrey C."/>
            <person name="LaButti K."/>
            <person name="Lindquist E.A."/>
            <person name="Lipzen A."/>
            <person name="Lundell T."/>
            <person name="Morin E."/>
            <person name="Murat C."/>
            <person name="Sun H."/>
            <person name="Tunlid A."/>
            <person name="Henrissat B."/>
            <person name="Grigoriev I.V."/>
            <person name="Hibbett D.S."/>
            <person name="Martin F."/>
            <person name="Nordberg H.P."/>
            <person name="Cantor M.N."/>
            <person name="Hua S.X."/>
        </authorList>
    </citation>
    <scope>NUCLEOTIDE SEQUENCE [LARGE SCALE GENOMIC DNA]</scope>
    <source>
        <strain evidence="1 2">LaAM-08-1</strain>
    </source>
</reference>
<dbReference type="AlphaFoldDB" id="A0A0C9WM39"/>
<sequence length="110" mass="11778">MDIWLTSFLVLSGWNVEKGIGGVCNISVRTSSPLEIIHLLSCSIIPDFLNEVFAALRAHPVITLQSICSSSDVDGPTQGRRAAGLNVTTLISLGRFVDYVGGKRTNSESS</sequence>
<organism evidence="1 2">
    <name type="scientific">Laccaria amethystina LaAM-08-1</name>
    <dbReference type="NCBI Taxonomy" id="1095629"/>
    <lineage>
        <taxon>Eukaryota</taxon>
        <taxon>Fungi</taxon>
        <taxon>Dikarya</taxon>
        <taxon>Basidiomycota</taxon>
        <taxon>Agaricomycotina</taxon>
        <taxon>Agaricomycetes</taxon>
        <taxon>Agaricomycetidae</taxon>
        <taxon>Agaricales</taxon>
        <taxon>Agaricineae</taxon>
        <taxon>Hydnangiaceae</taxon>
        <taxon>Laccaria</taxon>
    </lineage>
</organism>
<dbReference type="HOGENOM" id="CLU_2171469_0_0_1"/>
<dbReference type="Proteomes" id="UP000054477">
    <property type="component" value="Unassembled WGS sequence"/>
</dbReference>